<proteinExistence type="predicted"/>
<dbReference type="AlphaFoldDB" id="A0A0L0UN60"/>
<keyword evidence="2" id="KW-1185">Reference proteome</keyword>
<organism evidence="1 2">
    <name type="scientific">Puccinia striiformis f. sp. tritici PST-78</name>
    <dbReference type="NCBI Taxonomy" id="1165861"/>
    <lineage>
        <taxon>Eukaryota</taxon>
        <taxon>Fungi</taxon>
        <taxon>Dikarya</taxon>
        <taxon>Basidiomycota</taxon>
        <taxon>Pucciniomycotina</taxon>
        <taxon>Pucciniomycetes</taxon>
        <taxon>Pucciniales</taxon>
        <taxon>Pucciniaceae</taxon>
        <taxon>Puccinia</taxon>
    </lineage>
</organism>
<sequence>MAGQWKAISPSQEVKGIESAVALNDIMGVNPIPPVTEARWLADYIAEIEAGNHESVRGAELRDRLVNFYGSNHSVVLRCRQIDTFSNLQVEKAIKHQGLIAMLKLDRAAVIAPA</sequence>
<evidence type="ECO:0000313" key="2">
    <source>
        <dbReference type="Proteomes" id="UP000054564"/>
    </source>
</evidence>
<dbReference type="EMBL" id="AJIL01002055">
    <property type="protein sequence ID" value="KNE88416.1"/>
    <property type="molecule type" value="Genomic_DNA"/>
</dbReference>
<protein>
    <submittedName>
        <fullName evidence="1">Uncharacterized protein</fullName>
    </submittedName>
</protein>
<reference evidence="2" key="1">
    <citation type="submission" date="2014-03" db="EMBL/GenBank/DDBJ databases">
        <title>The Genome Sequence of Puccinia striiformis f. sp. tritici PST-78.</title>
        <authorList>
            <consortium name="The Broad Institute Genome Sequencing Platform"/>
            <person name="Cuomo C."/>
            <person name="Hulbert S."/>
            <person name="Chen X."/>
            <person name="Walker B."/>
            <person name="Young S.K."/>
            <person name="Zeng Q."/>
            <person name="Gargeya S."/>
            <person name="Fitzgerald M."/>
            <person name="Haas B."/>
            <person name="Abouelleil A."/>
            <person name="Alvarado L."/>
            <person name="Arachchi H.M."/>
            <person name="Berlin A.M."/>
            <person name="Chapman S.B."/>
            <person name="Goldberg J."/>
            <person name="Griggs A."/>
            <person name="Gujja S."/>
            <person name="Hansen M."/>
            <person name="Howarth C."/>
            <person name="Imamovic A."/>
            <person name="Larimer J."/>
            <person name="McCowan C."/>
            <person name="Montmayeur A."/>
            <person name="Murphy C."/>
            <person name="Neiman D."/>
            <person name="Pearson M."/>
            <person name="Priest M."/>
            <person name="Roberts A."/>
            <person name="Saif S."/>
            <person name="Shea T."/>
            <person name="Sisk P."/>
            <person name="Sykes S."/>
            <person name="Wortman J."/>
            <person name="Nusbaum C."/>
            <person name="Birren B."/>
        </authorList>
    </citation>
    <scope>NUCLEOTIDE SEQUENCE [LARGE SCALE GENOMIC DNA]</scope>
    <source>
        <strain evidence="2">race PST-78</strain>
    </source>
</reference>
<gene>
    <name evidence="1" type="ORF">PSTG_18185</name>
</gene>
<evidence type="ECO:0000313" key="1">
    <source>
        <dbReference type="EMBL" id="KNE88416.1"/>
    </source>
</evidence>
<dbReference type="Proteomes" id="UP000054564">
    <property type="component" value="Unassembled WGS sequence"/>
</dbReference>
<comment type="caution">
    <text evidence="1">The sequence shown here is derived from an EMBL/GenBank/DDBJ whole genome shotgun (WGS) entry which is preliminary data.</text>
</comment>
<name>A0A0L0UN60_9BASI</name>
<accession>A0A0L0UN60</accession>